<gene>
    <name evidence="2" type="ORF">Glove_92g61</name>
</gene>
<protein>
    <recommendedName>
        <fullName evidence="4">Helitron helicase-like domain-containing protein</fullName>
    </recommendedName>
</protein>
<keyword evidence="1" id="KW-0732">Signal</keyword>
<name>A0A397J9J8_9GLOM</name>
<sequence>MLLHYIWIQLVIPATQIQNSNAEIPNAEIPNPKSQIPNYNYSGNNSWYHPTLENAANWLRNNNPLFHIYNYFYTHGNSEGFPLNLLTAILITNNSSLLQRYLIICAFWHPKFQIIWDLGNTYTIGTILSSGNNSWYHPTLENAANWLRNNNPLFHIYNYFYTHGNSEGFPLNLLTAILITNNSSLLQRYLSLSDLVIQNQDFDNEIHNENYHFSQLITGFLTNSIDKELPISYNDPNLEALLFLDLFSLGKGHYKNQRSLHEYCINIDTYSSYIRLHYTCPDPRFCLSWYWPHISYLNLEKLQNHQNHICILKQKAIDREHLPIITNLITNSIYSNISIVNEIKTTTVPSYIRTEDTYWHQKEHHLNIILHHFERDEFQNRGVIHTHGVVWLDKSITELIDNNVIQADLPNPETETELYHLVTSNNIHHCNLLHCNGPAPPGQQYKQGFPQPLSDITYHHPESSDLFEIHETDAIKRHVHARRLGSMELTILILGKPVSRSSIAVVFLPSTPPENRQ</sequence>
<evidence type="ECO:0000313" key="2">
    <source>
        <dbReference type="EMBL" id="RHZ83458.1"/>
    </source>
</evidence>
<dbReference type="OrthoDB" id="2440770at2759"/>
<evidence type="ECO:0008006" key="4">
    <source>
        <dbReference type="Google" id="ProtNLM"/>
    </source>
</evidence>
<dbReference type="STRING" id="1348612.A0A397J9J8"/>
<organism evidence="2 3">
    <name type="scientific">Diversispora epigaea</name>
    <dbReference type="NCBI Taxonomy" id="1348612"/>
    <lineage>
        <taxon>Eukaryota</taxon>
        <taxon>Fungi</taxon>
        <taxon>Fungi incertae sedis</taxon>
        <taxon>Mucoromycota</taxon>
        <taxon>Glomeromycotina</taxon>
        <taxon>Glomeromycetes</taxon>
        <taxon>Diversisporales</taxon>
        <taxon>Diversisporaceae</taxon>
        <taxon>Diversispora</taxon>
    </lineage>
</organism>
<accession>A0A397J9J8</accession>
<dbReference type="Proteomes" id="UP000266861">
    <property type="component" value="Unassembled WGS sequence"/>
</dbReference>
<dbReference type="EMBL" id="PQFF01000088">
    <property type="protein sequence ID" value="RHZ83458.1"/>
    <property type="molecule type" value="Genomic_DNA"/>
</dbReference>
<keyword evidence="3" id="KW-1185">Reference proteome</keyword>
<evidence type="ECO:0000313" key="3">
    <source>
        <dbReference type="Proteomes" id="UP000266861"/>
    </source>
</evidence>
<reference evidence="2 3" key="1">
    <citation type="submission" date="2018-08" db="EMBL/GenBank/DDBJ databases">
        <title>Genome and evolution of the arbuscular mycorrhizal fungus Diversispora epigaea (formerly Glomus versiforme) and its bacterial endosymbionts.</title>
        <authorList>
            <person name="Sun X."/>
            <person name="Fei Z."/>
            <person name="Harrison M."/>
        </authorList>
    </citation>
    <scope>NUCLEOTIDE SEQUENCE [LARGE SCALE GENOMIC DNA]</scope>
    <source>
        <strain evidence="2 3">IT104</strain>
    </source>
</reference>
<evidence type="ECO:0000256" key="1">
    <source>
        <dbReference type="SAM" id="SignalP"/>
    </source>
</evidence>
<feature type="signal peptide" evidence="1">
    <location>
        <begin position="1"/>
        <end position="22"/>
    </location>
</feature>
<comment type="caution">
    <text evidence="2">The sequence shown here is derived from an EMBL/GenBank/DDBJ whole genome shotgun (WGS) entry which is preliminary data.</text>
</comment>
<feature type="chain" id="PRO_5017264538" description="Helitron helicase-like domain-containing protein" evidence="1">
    <location>
        <begin position="23"/>
        <end position="517"/>
    </location>
</feature>
<dbReference type="AlphaFoldDB" id="A0A397J9J8"/>
<proteinExistence type="predicted"/>